<evidence type="ECO:0000313" key="3">
    <source>
        <dbReference type="Proteomes" id="UP000217211"/>
    </source>
</evidence>
<dbReference type="AlphaFoldDB" id="A0A249P6P6"/>
<evidence type="ECO:0000256" key="1">
    <source>
        <dbReference type="SAM" id="MobiDB-lite"/>
    </source>
</evidence>
<sequence length="37" mass="4024">MGGECPHREAVQPMRAKPQHGRIGPVAALTISERTIQ</sequence>
<keyword evidence="3" id="KW-1185">Reference proteome</keyword>
<name>A0A249P6P6_9HYPH</name>
<gene>
    <name evidence="2" type="ORF">SJ05684_c01430</name>
</gene>
<dbReference type="KEGG" id="esj:SJ05684_c01430"/>
<feature type="compositionally biased region" description="Basic and acidic residues" evidence="1">
    <location>
        <begin position="1"/>
        <end position="10"/>
    </location>
</feature>
<proteinExistence type="predicted"/>
<dbReference type="EMBL" id="CP023067">
    <property type="protein sequence ID" value="ASY61613.1"/>
    <property type="molecule type" value="Genomic_DNA"/>
</dbReference>
<dbReference type="Proteomes" id="UP000217211">
    <property type="component" value="Chromosome"/>
</dbReference>
<feature type="region of interest" description="Disordered" evidence="1">
    <location>
        <begin position="1"/>
        <end position="24"/>
    </location>
</feature>
<protein>
    <submittedName>
        <fullName evidence="2">Uncharacterized protein</fullName>
    </submittedName>
</protein>
<reference evidence="2 3" key="1">
    <citation type="submission" date="2017-08" db="EMBL/GenBank/DDBJ databases">
        <title>Multipartite genome sequences of Sinorhizobium species nodulating soybeans.</title>
        <authorList>
            <person name="Tian C.F."/>
        </authorList>
    </citation>
    <scope>NUCLEOTIDE SEQUENCE [LARGE SCALE GENOMIC DNA]</scope>
    <source>
        <strain evidence="2 3">CCBAU 05684</strain>
    </source>
</reference>
<accession>A0A249P6P6</accession>
<evidence type="ECO:0000313" key="2">
    <source>
        <dbReference type="EMBL" id="ASY61613.1"/>
    </source>
</evidence>
<organism evidence="2 3">
    <name type="scientific">Sinorhizobium sojae CCBAU 05684</name>
    <dbReference type="NCBI Taxonomy" id="716928"/>
    <lineage>
        <taxon>Bacteria</taxon>
        <taxon>Pseudomonadati</taxon>
        <taxon>Pseudomonadota</taxon>
        <taxon>Alphaproteobacteria</taxon>
        <taxon>Hyphomicrobiales</taxon>
        <taxon>Rhizobiaceae</taxon>
        <taxon>Sinorhizobium/Ensifer group</taxon>
        <taxon>Sinorhizobium</taxon>
    </lineage>
</organism>